<proteinExistence type="predicted"/>
<dbReference type="EMBL" id="CAKMRJ010005523">
    <property type="protein sequence ID" value="CAH1447079.1"/>
    <property type="molecule type" value="Genomic_DNA"/>
</dbReference>
<dbReference type="AlphaFoldDB" id="A0AAU9PA97"/>
<keyword evidence="2" id="KW-1185">Reference proteome</keyword>
<organism evidence="1 2">
    <name type="scientific">Lactuca virosa</name>
    <dbReference type="NCBI Taxonomy" id="75947"/>
    <lineage>
        <taxon>Eukaryota</taxon>
        <taxon>Viridiplantae</taxon>
        <taxon>Streptophyta</taxon>
        <taxon>Embryophyta</taxon>
        <taxon>Tracheophyta</taxon>
        <taxon>Spermatophyta</taxon>
        <taxon>Magnoliopsida</taxon>
        <taxon>eudicotyledons</taxon>
        <taxon>Gunneridae</taxon>
        <taxon>Pentapetalae</taxon>
        <taxon>asterids</taxon>
        <taxon>campanulids</taxon>
        <taxon>Asterales</taxon>
        <taxon>Asteraceae</taxon>
        <taxon>Cichorioideae</taxon>
        <taxon>Cichorieae</taxon>
        <taxon>Lactucinae</taxon>
        <taxon>Lactuca</taxon>
    </lineage>
</organism>
<comment type="caution">
    <text evidence="1">The sequence shown here is derived from an EMBL/GenBank/DDBJ whole genome shotgun (WGS) entry which is preliminary data.</text>
</comment>
<reference evidence="1 2" key="1">
    <citation type="submission" date="2022-01" db="EMBL/GenBank/DDBJ databases">
        <authorList>
            <person name="Xiong W."/>
            <person name="Schranz E."/>
        </authorList>
    </citation>
    <scope>NUCLEOTIDE SEQUENCE [LARGE SCALE GENOMIC DNA]</scope>
</reference>
<sequence>MKHEGGVNFSGGSSLQSGLWGLRRVATAGEGACGGVSRQKEEGKGIWRWRQWGTRKTSPVILVLRQGKETNGMTVVERDVKGYRDSTTTIMWVFDSGCSVEIGGEGWARYYRRRITGHFLLLHWFYNERKLKPNHMQPISIDNQLPSVSASHPSSKRNHPNILQHLISSLHTTPHHHLRTLKFEDPNSIYPPIPIHPSTYWTSIIFLSPLTPTRTLTSHPYDPMPILGKKFKTRYVD</sequence>
<dbReference type="Proteomes" id="UP001157418">
    <property type="component" value="Unassembled WGS sequence"/>
</dbReference>
<gene>
    <name evidence="1" type="ORF">LVIROSA_LOCUS32718</name>
</gene>
<name>A0AAU9PA97_9ASTR</name>
<protein>
    <submittedName>
        <fullName evidence="1">Uncharacterized protein</fullName>
    </submittedName>
</protein>
<evidence type="ECO:0000313" key="1">
    <source>
        <dbReference type="EMBL" id="CAH1447079.1"/>
    </source>
</evidence>
<accession>A0AAU9PA97</accession>
<evidence type="ECO:0000313" key="2">
    <source>
        <dbReference type="Proteomes" id="UP001157418"/>
    </source>
</evidence>